<evidence type="ECO:0000313" key="2">
    <source>
        <dbReference type="EMBL" id="EKU27202.1"/>
    </source>
</evidence>
<dbReference type="Proteomes" id="UP000016057">
    <property type="component" value="Unassembled WGS sequence"/>
</dbReference>
<dbReference type="EMBL" id="AMYT01000018">
    <property type="protein sequence ID" value="EKU27202.1"/>
    <property type="molecule type" value="Genomic_DNA"/>
</dbReference>
<dbReference type="AlphaFoldDB" id="K8ZAY7"/>
<gene>
    <name evidence="2" type="ORF">C683_0859</name>
</gene>
<dbReference type="RefSeq" id="WP_009490456.1">
    <property type="nucleotide sequence ID" value="NZ_AMYT01000018.1"/>
</dbReference>
<name>K8ZAY7_9ENTE</name>
<keyword evidence="3" id="KW-1185">Reference proteome</keyword>
<reference evidence="2 3" key="1">
    <citation type="journal article" date="2013" name="Genome Announc.">
        <title>Draft Genome Sequence of Catellicoccus marimammalium, a Novel Species Commonly Found in Gull Feces.</title>
        <authorList>
            <person name="Weigand M.R."/>
            <person name="Ryu H."/>
            <person name="Bozcek L."/>
            <person name="Konstantinidis K.T."/>
            <person name="Santo Domingo J.W."/>
        </authorList>
    </citation>
    <scope>NUCLEOTIDE SEQUENCE [LARGE SCALE GENOMIC DNA]</scope>
    <source>
        <strain evidence="2 3">M35/04/3</strain>
    </source>
</reference>
<evidence type="ECO:0000256" key="1">
    <source>
        <dbReference type="SAM" id="MobiDB-lite"/>
    </source>
</evidence>
<sequence length="295" mass="33583">MGKKKSAGRVYLLALGIYLLFSAGVIGLGICNKDPYDYKMIPNHTSMNYGGRGLEVVSREYNPKNKTFEMDLYVSEYHDKKELYNPLETSSAKYITDNVKVTAEIPKGNGLEQEEDKKEFKTKVRKVSPNYYAVYVLDVPNNYGALKTDVTVENENMGSMDETTDTIYSLQDKVKENNSISKNENIDELEVKALDENIRQCNQAIKKYENKVKDNESSIRNKKDEITALENELDGQTESEKKSTHESISDVRGEISSIESDNKDLTKVIDELKNKISLLEGQKQNVDQEELLKMK</sequence>
<evidence type="ECO:0000313" key="3">
    <source>
        <dbReference type="Proteomes" id="UP000016057"/>
    </source>
</evidence>
<comment type="caution">
    <text evidence="2">The sequence shown here is derived from an EMBL/GenBank/DDBJ whole genome shotgun (WGS) entry which is preliminary data.</text>
</comment>
<accession>K8ZAY7</accession>
<feature type="region of interest" description="Disordered" evidence="1">
    <location>
        <begin position="230"/>
        <end position="260"/>
    </location>
</feature>
<proteinExistence type="predicted"/>
<dbReference type="Gene3D" id="1.10.287.1490">
    <property type="match status" value="1"/>
</dbReference>
<dbReference type="STRING" id="1234409.C683_0859"/>
<feature type="compositionally biased region" description="Basic and acidic residues" evidence="1">
    <location>
        <begin position="238"/>
        <end position="253"/>
    </location>
</feature>
<organism evidence="2 3">
    <name type="scientific">Catellicoccus marimammalium M35/04/3</name>
    <dbReference type="NCBI Taxonomy" id="1234409"/>
    <lineage>
        <taxon>Bacteria</taxon>
        <taxon>Bacillati</taxon>
        <taxon>Bacillota</taxon>
        <taxon>Bacilli</taxon>
        <taxon>Lactobacillales</taxon>
        <taxon>Enterococcaceae</taxon>
        <taxon>Catellicoccus</taxon>
    </lineage>
</organism>
<dbReference type="PATRIC" id="fig|1234409.3.peg.809"/>
<protein>
    <submittedName>
        <fullName evidence="2">Uncharacterized protein</fullName>
    </submittedName>
</protein>